<dbReference type="AlphaFoldDB" id="A0A9N8EZN3"/>
<name>A0A9N8EZN3_9STRA</name>
<feature type="region of interest" description="Disordered" evidence="1">
    <location>
        <begin position="29"/>
        <end position="147"/>
    </location>
</feature>
<accession>A0A9N8EZN3</accession>
<evidence type="ECO:0000256" key="1">
    <source>
        <dbReference type="SAM" id="MobiDB-lite"/>
    </source>
</evidence>
<sequence length="147" mass="15983">MAAITNDNDFLKRFSWGGMDESLLAKSFRTAGAEDQVPEADIRTSTDATRYNDPKDRRSSWGDLDSMLMGPPVESASSKPTLDSIGEEEASDKEQPTEGVMKKAGSNRSLGLKKSGSNRSLGGLSGKSRSRELRRKIKKSRGNAQKA</sequence>
<organism evidence="2 3">
    <name type="scientific">Seminavis robusta</name>
    <dbReference type="NCBI Taxonomy" id="568900"/>
    <lineage>
        <taxon>Eukaryota</taxon>
        <taxon>Sar</taxon>
        <taxon>Stramenopiles</taxon>
        <taxon>Ochrophyta</taxon>
        <taxon>Bacillariophyta</taxon>
        <taxon>Bacillariophyceae</taxon>
        <taxon>Bacillariophycidae</taxon>
        <taxon>Naviculales</taxon>
        <taxon>Naviculaceae</taxon>
        <taxon>Seminavis</taxon>
    </lineage>
</organism>
<evidence type="ECO:0000313" key="3">
    <source>
        <dbReference type="Proteomes" id="UP001153069"/>
    </source>
</evidence>
<comment type="caution">
    <text evidence="2">The sequence shown here is derived from an EMBL/GenBank/DDBJ whole genome shotgun (WGS) entry which is preliminary data.</text>
</comment>
<protein>
    <submittedName>
        <fullName evidence="2">Uncharacterized protein</fullName>
    </submittedName>
</protein>
<feature type="compositionally biased region" description="Basic and acidic residues" evidence="1">
    <location>
        <begin position="40"/>
        <end position="60"/>
    </location>
</feature>
<gene>
    <name evidence="2" type="ORF">SEMRO_2117_G315220.1</name>
</gene>
<proteinExistence type="predicted"/>
<evidence type="ECO:0000313" key="2">
    <source>
        <dbReference type="EMBL" id="CAB9527969.1"/>
    </source>
</evidence>
<feature type="compositionally biased region" description="Basic residues" evidence="1">
    <location>
        <begin position="132"/>
        <end position="141"/>
    </location>
</feature>
<reference evidence="2" key="1">
    <citation type="submission" date="2020-06" db="EMBL/GenBank/DDBJ databases">
        <authorList>
            <consortium name="Plant Systems Biology data submission"/>
        </authorList>
    </citation>
    <scope>NUCLEOTIDE SEQUENCE</scope>
    <source>
        <strain evidence="2">D6</strain>
    </source>
</reference>
<feature type="compositionally biased region" description="Low complexity" evidence="1">
    <location>
        <begin position="109"/>
        <end position="122"/>
    </location>
</feature>
<keyword evidence="3" id="KW-1185">Reference proteome</keyword>
<dbReference type="EMBL" id="CAICTM010002115">
    <property type="protein sequence ID" value="CAB9527969.1"/>
    <property type="molecule type" value="Genomic_DNA"/>
</dbReference>
<dbReference type="Proteomes" id="UP001153069">
    <property type="component" value="Unassembled WGS sequence"/>
</dbReference>